<protein>
    <recommendedName>
        <fullName evidence="3">CRISPR-associated protein Cas5</fullName>
    </recommendedName>
</protein>
<keyword evidence="2" id="KW-1185">Reference proteome</keyword>
<reference evidence="2" key="1">
    <citation type="submission" date="2011-05" db="EMBL/GenBank/DDBJ databases">
        <title>Complete sequence of Desulfotomaculum kuznetsovii DSM 6115.</title>
        <authorList>
            <person name="Lucas S."/>
            <person name="Han J."/>
            <person name="Lapidus A."/>
            <person name="Cheng J.-F."/>
            <person name="Goodwin L."/>
            <person name="Pitluck S."/>
            <person name="Peters L."/>
            <person name="Mikhailova N."/>
            <person name="Lu M."/>
            <person name="Saunders E."/>
            <person name="Han C."/>
            <person name="Tapia R."/>
            <person name="Land M."/>
            <person name="Hauser L."/>
            <person name="Kyrpides N."/>
            <person name="Ivanova N."/>
            <person name="Pagani I."/>
            <person name="Nazina T."/>
            <person name="Ivanova A."/>
            <person name="Parshina S."/>
            <person name="Kuever J."/>
            <person name="Muyzer G."/>
            <person name="Plugge C."/>
            <person name="Stams A."/>
            <person name="Woyke T."/>
        </authorList>
    </citation>
    <scope>NUCLEOTIDE SEQUENCE [LARGE SCALE GENOMIC DNA]</scope>
    <source>
        <strain evidence="2">DSM 6115 / VKM B-1805 / 17</strain>
    </source>
</reference>
<dbReference type="RefSeq" id="WP_013823984.1">
    <property type="nucleotide sequence ID" value="NC_015573.1"/>
</dbReference>
<dbReference type="KEGG" id="dku:Desku_2973"/>
<sequence>MTDWLILHYRPTTLFTLRMTHATSSGGKTLLVPSPYAFKLAMVDAAIRAKDVEFGRQIFELIKGRNVRFRPPERAVVNNTFIKILRKRELKKPDKDPLIAERQRKFVASNPFQSTIAYREFCYFEGTLSVALEVDGLEENLINTLAVVGAHVNYLGKRGSFVQFMKWERRNKLPDYFTLPANTFPEGPVDYGLGQFLDDVGAVDASDLFDRINTYSEKRVELNKHRILVHNLIPYRQLKSSRGYTEYVRCDILLKNQLTGIRHVKTQNHPQNPLHE</sequence>
<dbReference type="EMBL" id="CP002770">
    <property type="protein sequence ID" value="AEG16474.1"/>
    <property type="molecule type" value="Genomic_DNA"/>
</dbReference>
<evidence type="ECO:0000313" key="1">
    <source>
        <dbReference type="EMBL" id="AEG16474.1"/>
    </source>
</evidence>
<evidence type="ECO:0008006" key="3">
    <source>
        <dbReference type="Google" id="ProtNLM"/>
    </source>
</evidence>
<evidence type="ECO:0000313" key="2">
    <source>
        <dbReference type="Proteomes" id="UP000009229"/>
    </source>
</evidence>
<dbReference type="AlphaFoldDB" id="A0AAU8PK19"/>
<proteinExistence type="predicted"/>
<accession>A0AAU8PK19</accession>
<name>A0AAU8PK19_DESK7</name>
<gene>
    <name evidence="1" type="ordered locus">Desku_2973</name>
</gene>
<organism evidence="1 2">
    <name type="scientific">Desulfofundulus kuznetsovii (strain DSM 6115 / VKM B-1805 / 17)</name>
    <name type="common">Desulfotomaculum kuznetsovii</name>
    <dbReference type="NCBI Taxonomy" id="760568"/>
    <lineage>
        <taxon>Bacteria</taxon>
        <taxon>Bacillati</taxon>
        <taxon>Bacillota</taxon>
        <taxon>Clostridia</taxon>
        <taxon>Eubacteriales</taxon>
        <taxon>Peptococcaceae</taxon>
        <taxon>Desulfofundulus</taxon>
    </lineage>
</organism>
<dbReference type="Proteomes" id="UP000009229">
    <property type="component" value="Chromosome"/>
</dbReference>